<evidence type="ECO:0000313" key="4">
    <source>
        <dbReference type="Proteomes" id="UP001595987"/>
    </source>
</evidence>
<protein>
    <recommendedName>
        <fullName evidence="2">DUF5648 domain-containing protein</fullName>
    </recommendedName>
</protein>
<feature type="chain" id="PRO_5046949859" description="DUF5648 domain-containing protein" evidence="1">
    <location>
        <begin position="30"/>
        <end position="328"/>
    </location>
</feature>
<sequence>MKTHYGIALLTVAALVTVGATVANTHASAATANLPIYRIYNHNTGEYFYTDSLAEKNADVKAGWTYQGTGWNAPKTGSAVYRVYNPNAKLVAHYFTESKGEATALVKLGWRWDNNAKPVFYASKSGTPIYVAYNPKNGAHLYTASKAEQTSVLKAGWKYGAIAWYGEANVTATTMNKSQILKGNFASVAGNWKQASTNDIIHISTSATNYTLTGKTHPSYIMESRKSNGYKAYFTSGTYQGSRGEQYTSTYNTATLSNGTYYVSGLLDQLAPAQLGMTIVDHSYVFIPKGVVGVPGSDASKDRIVMYTDTPTTALLNKANVKNVFYKQ</sequence>
<evidence type="ECO:0000259" key="2">
    <source>
        <dbReference type="Pfam" id="PF18885"/>
    </source>
</evidence>
<gene>
    <name evidence="3" type="ORF">ACFO26_06150</name>
</gene>
<feature type="signal peptide" evidence="1">
    <location>
        <begin position="1"/>
        <end position="29"/>
    </location>
</feature>
<keyword evidence="1" id="KW-0732">Signal</keyword>
<dbReference type="EMBL" id="JBHSGD010000005">
    <property type="protein sequence ID" value="MFC4652487.1"/>
    <property type="molecule type" value="Genomic_DNA"/>
</dbReference>
<dbReference type="Proteomes" id="UP001595987">
    <property type="component" value="Unassembled WGS sequence"/>
</dbReference>
<accession>A0ABV9JCK8</accession>
<dbReference type="RefSeq" id="WP_379862556.1">
    <property type="nucleotide sequence ID" value="NZ_JBHSGD010000005.1"/>
</dbReference>
<name>A0ABV9JCK8_9LACT</name>
<organism evidence="3 4">
    <name type="scientific">Lactococcus nasutitermitis</name>
    <dbReference type="NCBI Taxonomy" id="1652957"/>
    <lineage>
        <taxon>Bacteria</taxon>
        <taxon>Bacillati</taxon>
        <taxon>Bacillota</taxon>
        <taxon>Bacilli</taxon>
        <taxon>Lactobacillales</taxon>
        <taxon>Streptococcaceae</taxon>
        <taxon>Lactococcus</taxon>
    </lineage>
</organism>
<dbReference type="InterPro" id="IPR043708">
    <property type="entry name" value="DUF5648"/>
</dbReference>
<evidence type="ECO:0000256" key="1">
    <source>
        <dbReference type="SAM" id="SignalP"/>
    </source>
</evidence>
<dbReference type="Pfam" id="PF18885">
    <property type="entry name" value="DUF5648"/>
    <property type="match status" value="1"/>
</dbReference>
<comment type="caution">
    <text evidence="3">The sequence shown here is derived from an EMBL/GenBank/DDBJ whole genome shotgun (WGS) entry which is preliminary data.</text>
</comment>
<proteinExistence type="predicted"/>
<evidence type="ECO:0000313" key="3">
    <source>
        <dbReference type="EMBL" id="MFC4652487.1"/>
    </source>
</evidence>
<feature type="domain" description="DUF5648" evidence="2">
    <location>
        <begin position="35"/>
        <end position="166"/>
    </location>
</feature>
<keyword evidence="4" id="KW-1185">Reference proteome</keyword>
<reference evidence="4" key="1">
    <citation type="journal article" date="2019" name="Int. J. Syst. Evol. Microbiol.">
        <title>The Global Catalogue of Microorganisms (GCM) 10K type strain sequencing project: providing services to taxonomists for standard genome sequencing and annotation.</title>
        <authorList>
            <consortium name="The Broad Institute Genomics Platform"/>
            <consortium name="The Broad Institute Genome Sequencing Center for Infectious Disease"/>
            <person name="Wu L."/>
            <person name="Ma J."/>
        </authorList>
    </citation>
    <scope>NUCLEOTIDE SEQUENCE [LARGE SCALE GENOMIC DNA]</scope>
    <source>
        <strain evidence="4">CCUG 63287</strain>
    </source>
</reference>